<dbReference type="Pfam" id="PF01553">
    <property type="entry name" value="Acyltransferase"/>
    <property type="match status" value="1"/>
</dbReference>
<reference evidence="4 5" key="1">
    <citation type="journal article" date="2015" name="Genome Announc.">
        <title>Draft Genome Sequence of Filamentous Marine Cyanobacterium Lyngbya confervoides Strain BDU141951.</title>
        <authorList>
            <person name="Chandrababunaidu M.M."/>
            <person name="Sen D."/>
            <person name="Tripathy S."/>
        </authorList>
    </citation>
    <scope>NUCLEOTIDE SEQUENCE [LARGE SCALE GENOMIC DNA]</scope>
    <source>
        <strain evidence="4 5">BDU141951</strain>
    </source>
</reference>
<evidence type="ECO:0000256" key="2">
    <source>
        <dbReference type="ARBA" id="ARBA00023315"/>
    </source>
</evidence>
<name>A0ABD4T0V6_9CYAN</name>
<feature type="domain" description="Phospholipid/glycerol acyltransferase" evidence="3">
    <location>
        <begin position="35"/>
        <end position="156"/>
    </location>
</feature>
<evidence type="ECO:0000313" key="4">
    <source>
        <dbReference type="EMBL" id="MCM1982063.1"/>
    </source>
</evidence>
<dbReference type="InterPro" id="IPR002123">
    <property type="entry name" value="Plipid/glycerol_acylTrfase"/>
</dbReference>
<gene>
    <name evidence="4" type="ORF">QQ91_0004350</name>
</gene>
<dbReference type="CDD" id="cd07989">
    <property type="entry name" value="LPLAT_AGPAT-like"/>
    <property type="match status" value="1"/>
</dbReference>
<dbReference type="EMBL" id="JTHE03000028">
    <property type="protein sequence ID" value="MCM1982063.1"/>
    <property type="molecule type" value="Genomic_DNA"/>
</dbReference>
<evidence type="ECO:0000256" key="1">
    <source>
        <dbReference type="ARBA" id="ARBA00022679"/>
    </source>
</evidence>
<accession>A0ABD4T0V6</accession>
<dbReference type="RefSeq" id="WP_166280491.1">
    <property type="nucleotide sequence ID" value="NZ_JTHE03000028.1"/>
</dbReference>
<dbReference type="SMART" id="SM00563">
    <property type="entry name" value="PlsC"/>
    <property type="match status" value="1"/>
</dbReference>
<dbReference type="PANTHER" id="PTHR10434">
    <property type="entry name" value="1-ACYL-SN-GLYCEROL-3-PHOSPHATE ACYLTRANSFERASE"/>
    <property type="match status" value="1"/>
</dbReference>
<comment type="caution">
    <text evidence="4">The sequence shown here is derived from an EMBL/GenBank/DDBJ whole genome shotgun (WGS) entry which is preliminary data.</text>
</comment>
<dbReference type="SUPFAM" id="SSF69593">
    <property type="entry name" value="Glycerol-3-phosphate (1)-acyltransferase"/>
    <property type="match status" value="1"/>
</dbReference>
<organism evidence="4 5">
    <name type="scientific">Lyngbya confervoides BDU141951</name>
    <dbReference type="NCBI Taxonomy" id="1574623"/>
    <lineage>
        <taxon>Bacteria</taxon>
        <taxon>Bacillati</taxon>
        <taxon>Cyanobacteriota</taxon>
        <taxon>Cyanophyceae</taxon>
        <taxon>Oscillatoriophycideae</taxon>
        <taxon>Oscillatoriales</taxon>
        <taxon>Microcoleaceae</taxon>
        <taxon>Lyngbya</taxon>
    </lineage>
</organism>
<keyword evidence="2 4" id="KW-0012">Acyltransferase</keyword>
<evidence type="ECO:0000259" key="3">
    <source>
        <dbReference type="SMART" id="SM00563"/>
    </source>
</evidence>
<protein>
    <submittedName>
        <fullName evidence="4">1-acyl-sn-glycerol-3-phosphate acyltransferase</fullName>
    </submittedName>
</protein>
<proteinExistence type="predicted"/>
<dbReference type="PANTHER" id="PTHR10434:SF66">
    <property type="entry name" value="PHOSPHOLIPID_GLYCEROL ACYLTRANSFERASE DOMAIN-CONTAINING PROTEIN"/>
    <property type="match status" value="1"/>
</dbReference>
<keyword evidence="5" id="KW-1185">Reference proteome</keyword>
<keyword evidence="1" id="KW-0808">Transferase</keyword>
<evidence type="ECO:0000313" key="5">
    <source>
        <dbReference type="Proteomes" id="UP000031561"/>
    </source>
</evidence>
<sequence>MFSDVPLLMSQGVLTCFGTQVNVRHCERIPGDYPVLLVSNHRSVLDAPLLMIALSRSVRFACHHYMTQVPGLRDLISTLGCLPLDSPGPRRQFFFEQAIAALSDGQPVGIFPEGAQPMVRTPQPRELTPFHRGFAHLALRVPVPKLAILPIAISALSETVNPLAPLKLFSWFDPTEPLFNQPGWHPAVHYHRVNVSIGQPLWITTRHRKQYQGRQAARLARTITRACYAEVNRLVQEGFV</sequence>
<dbReference type="AlphaFoldDB" id="A0ABD4T0V6"/>
<dbReference type="GO" id="GO:0016746">
    <property type="term" value="F:acyltransferase activity"/>
    <property type="evidence" value="ECO:0007669"/>
    <property type="project" value="UniProtKB-KW"/>
</dbReference>
<dbReference type="Proteomes" id="UP000031561">
    <property type="component" value="Unassembled WGS sequence"/>
</dbReference>